<dbReference type="Proteomes" id="UP001269819">
    <property type="component" value="Unassembled WGS sequence"/>
</dbReference>
<proteinExistence type="predicted"/>
<sequence>MLETLLEQRQALFNSHQAPLSLLRQLDRRLLLWCEHHPDTRQPAIWPLTDGAIDSGRLALLWLETNARLQPATLDTLLAELKDSLDQDTVTAVHWQLAACHSGVSLPAEGMVAEAAPTPETDLWSVMALARRGLEADCPSPWREWLAALEALRAGESVAGTRELMPRLWLVAQTVWPMWFYPLLLAAQEEQRPALVNWLTGHVDGADVIEAMGASGCAQFEPWLQELAEQGGPDAEVAATELEGLQTEGDDPTGLRLRQRHWWANWAGLEGAPWSLFGGHW</sequence>
<comment type="caution">
    <text evidence="1">The sequence shown here is derived from an EMBL/GenBank/DDBJ whole genome shotgun (WGS) entry which is preliminary data.</text>
</comment>
<name>A0ABU3VXK3_9GAMM</name>
<gene>
    <name evidence="1" type="ORF">RYS15_09470</name>
</gene>
<keyword evidence="2" id="KW-1185">Reference proteome</keyword>
<reference evidence="1 2" key="1">
    <citation type="submission" date="2023-10" db="EMBL/GenBank/DDBJ databases">
        <title>Characteristics and mechanism of a salt-tolerant marine origin heterotrophic nitrifying- aerobic denitrifying bacteria Marinobacter xestospongiae HN1.</title>
        <authorList>
            <person name="Qi R."/>
        </authorList>
    </citation>
    <scope>NUCLEOTIDE SEQUENCE [LARGE SCALE GENOMIC DNA]</scope>
    <source>
        <strain evidence="1 2">HN1</strain>
    </source>
</reference>
<organism evidence="1 2">
    <name type="scientific">Marinobacter xestospongiae</name>
    <dbReference type="NCBI Taxonomy" id="994319"/>
    <lineage>
        <taxon>Bacteria</taxon>
        <taxon>Pseudomonadati</taxon>
        <taxon>Pseudomonadota</taxon>
        <taxon>Gammaproteobacteria</taxon>
        <taxon>Pseudomonadales</taxon>
        <taxon>Marinobacteraceae</taxon>
        <taxon>Marinobacter</taxon>
    </lineage>
</organism>
<evidence type="ECO:0000313" key="1">
    <source>
        <dbReference type="EMBL" id="MDV2078916.1"/>
    </source>
</evidence>
<dbReference type="RefSeq" id="WP_316973579.1">
    <property type="nucleotide sequence ID" value="NZ_JAWIIJ010000005.1"/>
</dbReference>
<dbReference type="EMBL" id="JAWIIJ010000005">
    <property type="protein sequence ID" value="MDV2078916.1"/>
    <property type="molecule type" value="Genomic_DNA"/>
</dbReference>
<evidence type="ECO:0008006" key="3">
    <source>
        <dbReference type="Google" id="ProtNLM"/>
    </source>
</evidence>
<evidence type="ECO:0000313" key="2">
    <source>
        <dbReference type="Proteomes" id="UP001269819"/>
    </source>
</evidence>
<protein>
    <recommendedName>
        <fullName evidence="3">DUF4253 domain-containing protein</fullName>
    </recommendedName>
</protein>
<accession>A0ABU3VXK3</accession>